<dbReference type="Gramene" id="TVU31665">
    <property type="protein sequence ID" value="TVU31665"/>
    <property type="gene ID" value="EJB05_23361"/>
</dbReference>
<dbReference type="AlphaFoldDB" id="A0A5J9V6U5"/>
<comment type="caution">
    <text evidence="1">The sequence shown here is derived from an EMBL/GenBank/DDBJ whole genome shotgun (WGS) entry which is preliminary data.</text>
</comment>
<feature type="non-terminal residue" evidence="1">
    <location>
        <position position="1"/>
    </location>
</feature>
<evidence type="ECO:0000313" key="1">
    <source>
        <dbReference type="EMBL" id="TVU31665.1"/>
    </source>
</evidence>
<proteinExistence type="predicted"/>
<sequence length="86" mass="9588">MWISPGRVVHARRRNRVRNRHVHQVQRRDAYAATTGLATFAAFDPCDYAPLISSPSAGSSRCPTVGCWWRVDDTHMLSAKGTGFDS</sequence>
<dbReference type="EMBL" id="RWGY01000011">
    <property type="protein sequence ID" value="TVU31665.1"/>
    <property type="molecule type" value="Genomic_DNA"/>
</dbReference>
<name>A0A5J9V6U5_9POAL</name>
<evidence type="ECO:0000313" key="2">
    <source>
        <dbReference type="Proteomes" id="UP000324897"/>
    </source>
</evidence>
<keyword evidence="2" id="KW-1185">Reference proteome</keyword>
<gene>
    <name evidence="1" type="ORF">EJB05_23361</name>
</gene>
<protein>
    <submittedName>
        <fullName evidence="1">Uncharacterized protein</fullName>
    </submittedName>
</protein>
<accession>A0A5J9V6U5</accession>
<reference evidence="1 2" key="1">
    <citation type="journal article" date="2019" name="Sci. Rep.">
        <title>A high-quality genome of Eragrostis curvula grass provides insights into Poaceae evolution and supports new strategies to enhance forage quality.</title>
        <authorList>
            <person name="Carballo J."/>
            <person name="Santos B.A.C.M."/>
            <person name="Zappacosta D."/>
            <person name="Garbus I."/>
            <person name="Selva J.P."/>
            <person name="Gallo C.A."/>
            <person name="Diaz A."/>
            <person name="Albertini E."/>
            <person name="Caccamo M."/>
            <person name="Echenique V."/>
        </authorList>
    </citation>
    <scope>NUCLEOTIDE SEQUENCE [LARGE SCALE GENOMIC DNA]</scope>
    <source>
        <strain evidence="2">cv. Victoria</strain>
        <tissue evidence="1">Leaf</tissue>
    </source>
</reference>
<dbReference type="Proteomes" id="UP000324897">
    <property type="component" value="Chromosome 1"/>
</dbReference>
<organism evidence="1 2">
    <name type="scientific">Eragrostis curvula</name>
    <name type="common">weeping love grass</name>
    <dbReference type="NCBI Taxonomy" id="38414"/>
    <lineage>
        <taxon>Eukaryota</taxon>
        <taxon>Viridiplantae</taxon>
        <taxon>Streptophyta</taxon>
        <taxon>Embryophyta</taxon>
        <taxon>Tracheophyta</taxon>
        <taxon>Spermatophyta</taxon>
        <taxon>Magnoliopsida</taxon>
        <taxon>Liliopsida</taxon>
        <taxon>Poales</taxon>
        <taxon>Poaceae</taxon>
        <taxon>PACMAD clade</taxon>
        <taxon>Chloridoideae</taxon>
        <taxon>Eragrostideae</taxon>
        <taxon>Eragrostidinae</taxon>
        <taxon>Eragrostis</taxon>
    </lineage>
</organism>